<evidence type="ECO:0000259" key="3">
    <source>
        <dbReference type="Pfam" id="PF00685"/>
    </source>
</evidence>
<evidence type="ECO:0000313" key="6">
    <source>
        <dbReference type="Proteomes" id="UP000001555"/>
    </source>
</evidence>
<dbReference type="Pfam" id="PF00685">
    <property type="entry name" value="Sulfotransfer_1"/>
    <property type="match status" value="1"/>
</dbReference>
<dbReference type="SUPFAM" id="SSF52540">
    <property type="entry name" value="P-loop containing nucleoside triphosphate hydrolases"/>
    <property type="match status" value="1"/>
</dbReference>
<keyword evidence="6" id="KW-1185">Reference proteome</keyword>
<evidence type="ECO:0000313" key="5">
    <source>
        <dbReference type="EnsemblMetazoa" id="ISCW006348-PA"/>
    </source>
</evidence>
<evidence type="ECO:0000256" key="1">
    <source>
        <dbReference type="ARBA" id="ARBA00005771"/>
    </source>
</evidence>
<dbReference type="InParanoid" id="B7PPY7"/>
<dbReference type="EnsemblMetazoa" id="ISCW006348-RA">
    <property type="protein sequence ID" value="ISCW006348-PA"/>
    <property type="gene ID" value="ISCW006348"/>
</dbReference>
<dbReference type="KEGG" id="isc:8052602"/>
<dbReference type="EC" id="2.8.2.2" evidence="4"/>
<comment type="similarity">
    <text evidence="1">Belongs to the sulfotransferase 1 family.</text>
</comment>
<name>B7PPY7_IXOSC</name>
<dbReference type="HOGENOM" id="CLU_027239_1_2_1"/>
<keyword evidence="2 4" id="KW-0808">Transferase</keyword>
<dbReference type="VEuPathDB" id="VectorBase:ISCP_022525"/>
<dbReference type="GO" id="GO:0008146">
    <property type="term" value="F:sulfotransferase activity"/>
    <property type="evidence" value="ECO:0000318"/>
    <property type="project" value="GO_Central"/>
</dbReference>
<dbReference type="VEuPathDB" id="VectorBase:ISCW006348"/>
<dbReference type="PaxDb" id="6945-B7PPY7"/>
<gene>
    <name evidence="5" type="primary">8052602</name>
    <name evidence="4" type="ORF">IscW_ISCW006348</name>
</gene>
<dbReference type="EMBL" id="DS761860">
    <property type="protein sequence ID" value="EEC08659.1"/>
    <property type="molecule type" value="Genomic_DNA"/>
</dbReference>
<evidence type="ECO:0000256" key="2">
    <source>
        <dbReference type="ARBA" id="ARBA00022679"/>
    </source>
</evidence>
<dbReference type="Proteomes" id="UP000001555">
    <property type="component" value="Unassembled WGS sequence"/>
</dbReference>
<dbReference type="AlphaFoldDB" id="B7PPY7"/>
<dbReference type="GO" id="GO:0005737">
    <property type="term" value="C:cytoplasm"/>
    <property type="evidence" value="ECO:0000318"/>
    <property type="project" value="GO_Central"/>
</dbReference>
<dbReference type="Gene3D" id="3.40.50.300">
    <property type="entry name" value="P-loop containing nucleotide triphosphate hydrolases"/>
    <property type="match status" value="1"/>
</dbReference>
<accession>B7PPY7</accession>
<dbReference type="VEuPathDB" id="VectorBase:ISCI006348"/>
<dbReference type="GO" id="GO:0004027">
    <property type="term" value="F:alcohol sulfotransferase activity"/>
    <property type="evidence" value="ECO:0007669"/>
    <property type="project" value="UniProtKB-EC"/>
</dbReference>
<organism>
    <name type="scientific">Ixodes scapularis</name>
    <name type="common">Black-legged tick</name>
    <name type="synonym">Deer tick</name>
    <dbReference type="NCBI Taxonomy" id="6945"/>
    <lineage>
        <taxon>Eukaryota</taxon>
        <taxon>Metazoa</taxon>
        <taxon>Ecdysozoa</taxon>
        <taxon>Arthropoda</taxon>
        <taxon>Chelicerata</taxon>
        <taxon>Arachnida</taxon>
        <taxon>Acari</taxon>
        <taxon>Parasitiformes</taxon>
        <taxon>Ixodida</taxon>
        <taxon>Ixodoidea</taxon>
        <taxon>Ixodidae</taxon>
        <taxon>Ixodinae</taxon>
        <taxon>Ixodes</taxon>
    </lineage>
</organism>
<dbReference type="OrthoDB" id="205623at2759"/>
<dbReference type="InterPro" id="IPR027417">
    <property type="entry name" value="P-loop_NTPase"/>
</dbReference>
<evidence type="ECO:0000313" key="4">
    <source>
        <dbReference type="EMBL" id="EEC08659.1"/>
    </source>
</evidence>
<dbReference type="EMBL" id="ABJB011039071">
    <property type="status" value="NOT_ANNOTATED_CDS"/>
    <property type="molecule type" value="Genomic_DNA"/>
</dbReference>
<dbReference type="InterPro" id="IPR000863">
    <property type="entry name" value="Sulfotransferase_dom"/>
</dbReference>
<feature type="domain" description="Sulfotransferase" evidence="3">
    <location>
        <begin position="34"/>
        <end position="226"/>
    </location>
</feature>
<reference evidence="4 6" key="1">
    <citation type="submission" date="2008-03" db="EMBL/GenBank/DDBJ databases">
        <title>Annotation of Ixodes scapularis.</title>
        <authorList>
            <consortium name="Ixodes scapularis Genome Project Consortium"/>
            <person name="Caler E."/>
            <person name="Hannick L.I."/>
            <person name="Bidwell S."/>
            <person name="Joardar V."/>
            <person name="Thiagarajan M."/>
            <person name="Amedeo P."/>
            <person name="Galinsky K.J."/>
            <person name="Schobel S."/>
            <person name="Inman J."/>
            <person name="Hostetler J."/>
            <person name="Miller J."/>
            <person name="Hammond M."/>
            <person name="Megy K."/>
            <person name="Lawson D."/>
            <person name="Kodira C."/>
            <person name="Sutton G."/>
            <person name="Meyer J."/>
            <person name="Hill C.A."/>
            <person name="Birren B."/>
            <person name="Nene V."/>
            <person name="Collins F."/>
            <person name="Alarcon-Chaidez F."/>
            <person name="Wikel S."/>
            <person name="Strausberg R."/>
        </authorList>
    </citation>
    <scope>NUCLEOTIDE SEQUENCE [LARGE SCALE GENOMIC DNA]</scope>
    <source>
        <strain evidence="6">Wikel</strain>
        <strain evidence="4">Wikel colony</strain>
    </source>
</reference>
<reference evidence="5" key="2">
    <citation type="submission" date="2020-05" db="UniProtKB">
        <authorList>
            <consortium name="EnsemblMetazoa"/>
        </authorList>
    </citation>
    <scope>IDENTIFICATION</scope>
    <source>
        <strain evidence="5">wikel</strain>
    </source>
</reference>
<dbReference type="PANTHER" id="PTHR11783">
    <property type="entry name" value="SULFOTRANSFERASE SULT"/>
    <property type="match status" value="1"/>
</dbReference>
<proteinExistence type="inferred from homology"/>
<protein>
    <submittedName>
        <fullName evidence="4 5">Sulfotransferase, putative</fullName>
        <ecNumber evidence="4">2.8.2.2</ecNumber>
    </submittedName>
</protein>
<dbReference type="GO" id="GO:0051923">
    <property type="term" value="P:sulfation"/>
    <property type="evidence" value="ECO:0000318"/>
    <property type="project" value="GO_Central"/>
</dbReference>
<sequence length="311" mass="35523">MVMPVYEVISGLRLANFYPPYAVKSGLEYQPKESDVFLVTYPQCGTLWMQQVLYLLYHNGSSPKDAIALFQSNPLLELEGSETIEAMLHPGTITSHLSYDYIPKSSEAKYVVLVRDPRDVCATMFRRLQSFPAYAFSNGILSDFVDQFCKDDVDYQGYFSHVRSWYDHKNDSNVFWVTYEEMAKNFTEVVTRLAKFLGEDKRIIKNKGLVKKVQEKSTVSYMKSKTNKYMEEFFYIPFEKLAGDMRLSEGVKSFHASVQCSGFLEAMNSVRCVTQGKAGVWKSILSQEDAKKITDRTELLGPEVVNAICNS</sequence>